<accession>A0A178UQY4</accession>
<evidence type="ECO:0000313" key="1">
    <source>
        <dbReference type="EMBL" id="OAO95372.1"/>
    </source>
</evidence>
<dbReference type="EMBL" id="LUHQ01000005">
    <property type="protein sequence ID" value="OAO95372.1"/>
    <property type="molecule type" value="Genomic_DNA"/>
</dbReference>
<sequence length="102" mass="11677">MELSLEKVCNNGQEKGGNFLSVSPRFIKEAATKPFKDCSDSYHYQWVLRQIGSMYSVEDCKKLLILKGLNWLTILIFDSNVENSREDSVVFTHLADQAMKNN</sequence>
<dbReference type="AlphaFoldDB" id="A0A178UQY4"/>
<reference evidence="2" key="1">
    <citation type="journal article" date="2016" name="Proc. Natl. Acad. Sci. U.S.A.">
        <title>Chromosome-level assembly of Arabidopsis thaliana Ler reveals the extent of translocation and inversion polymorphisms.</title>
        <authorList>
            <person name="Zapata L."/>
            <person name="Ding J."/>
            <person name="Willing E.M."/>
            <person name="Hartwig B."/>
            <person name="Bezdan D."/>
            <person name="Jiao W.B."/>
            <person name="Patel V."/>
            <person name="Velikkakam James G."/>
            <person name="Koornneef M."/>
            <person name="Ossowski S."/>
            <person name="Schneeberger K."/>
        </authorList>
    </citation>
    <scope>NUCLEOTIDE SEQUENCE [LARGE SCALE GENOMIC DNA]</scope>
    <source>
        <strain evidence="2">cv. Landsberg erecta</strain>
    </source>
</reference>
<proteinExistence type="predicted"/>
<dbReference type="Proteomes" id="UP000078284">
    <property type="component" value="Chromosome 5"/>
</dbReference>
<gene>
    <name evidence="1" type="ordered locus">AXX17_At5g67470</name>
</gene>
<name>A0A178UQY4_ARATH</name>
<evidence type="ECO:0000313" key="2">
    <source>
        <dbReference type="Proteomes" id="UP000078284"/>
    </source>
</evidence>
<comment type="caution">
    <text evidence="1">The sequence shown here is derived from an EMBL/GenBank/DDBJ whole genome shotgun (WGS) entry which is preliminary data.</text>
</comment>
<organism evidence="1 2">
    <name type="scientific">Arabidopsis thaliana</name>
    <name type="common">Mouse-ear cress</name>
    <dbReference type="NCBI Taxonomy" id="3702"/>
    <lineage>
        <taxon>Eukaryota</taxon>
        <taxon>Viridiplantae</taxon>
        <taxon>Streptophyta</taxon>
        <taxon>Embryophyta</taxon>
        <taxon>Tracheophyta</taxon>
        <taxon>Spermatophyta</taxon>
        <taxon>Magnoliopsida</taxon>
        <taxon>eudicotyledons</taxon>
        <taxon>Gunneridae</taxon>
        <taxon>Pentapetalae</taxon>
        <taxon>rosids</taxon>
        <taxon>malvids</taxon>
        <taxon>Brassicales</taxon>
        <taxon>Brassicaceae</taxon>
        <taxon>Camelineae</taxon>
        <taxon>Arabidopsis</taxon>
    </lineage>
</organism>
<protein>
    <submittedName>
        <fullName evidence="1">Uncharacterized protein</fullName>
    </submittedName>
</protein>